<feature type="region of interest" description="Disordered" evidence="1">
    <location>
        <begin position="169"/>
        <end position="196"/>
    </location>
</feature>
<accession>A0A0A9GBD9</accession>
<dbReference type="AlphaFoldDB" id="A0A0A9GBD9"/>
<dbReference type="EMBL" id="GBRH01175501">
    <property type="protein sequence ID" value="JAE22395.1"/>
    <property type="molecule type" value="Transcribed_RNA"/>
</dbReference>
<feature type="region of interest" description="Disordered" evidence="1">
    <location>
        <begin position="1"/>
        <end position="58"/>
    </location>
</feature>
<evidence type="ECO:0000256" key="1">
    <source>
        <dbReference type="SAM" id="MobiDB-lite"/>
    </source>
</evidence>
<proteinExistence type="predicted"/>
<protein>
    <submittedName>
        <fullName evidence="2">Uncharacterized protein</fullName>
    </submittedName>
</protein>
<reference evidence="2" key="1">
    <citation type="submission" date="2014-09" db="EMBL/GenBank/DDBJ databases">
        <authorList>
            <person name="Magalhaes I.L.F."/>
            <person name="Oliveira U."/>
            <person name="Santos F.R."/>
            <person name="Vidigal T.H.D.A."/>
            <person name="Brescovit A.D."/>
            <person name="Santos A.J."/>
        </authorList>
    </citation>
    <scope>NUCLEOTIDE SEQUENCE</scope>
    <source>
        <tissue evidence="2">Shoot tissue taken approximately 20 cm above the soil surface</tissue>
    </source>
</reference>
<name>A0A0A9GBD9_ARUDO</name>
<evidence type="ECO:0000313" key="2">
    <source>
        <dbReference type="EMBL" id="JAE22395.1"/>
    </source>
</evidence>
<organism evidence="2">
    <name type="scientific">Arundo donax</name>
    <name type="common">Giant reed</name>
    <name type="synonym">Donax arundinaceus</name>
    <dbReference type="NCBI Taxonomy" id="35708"/>
    <lineage>
        <taxon>Eukaryota</taxon>
        <taxon>Viridiplantae</taxon>
        <taxon>Streptophyta</taxon>
        <taxon>Embryophyta</taxon>
        <taxon>Tracheophyta</taxon>
        <taxon>Spermatophyta</taxon>
        <taxon>Magnoliopsida</taxon>
        <taxon>Liliopsida</taxon>
        <taxon>Poales</taxon>
        <taxon>Poaceae</taxon>
        <taxon>PACMAD clade</taxon>
        <taxon>Arundinoideae</taxon>
        <taxon>Arundineae</taxon>
        <taxon>Arundo</taxon>
    </lineage>
</organism>
<sequence>MARRRRSPRPRHPSLATRADRSRLAPLSSPKPATTPLFAGVEPPRRRQRPAAPASWARHREPTWGYSACLWAATAFVAGLRPTARLHPQPPQALTARLEAAEPPTARHAATTRPPCIRRPHAATRRAVNTSIHVREGWHPGPAPLLAWPPPSRRSPCPLLLSRRSAVADHRGLRSATGHRPLRTAIATPEGGRDPP</sequence>
<feature type="compositionally biased region" description="Basic residues" evidence="1">
    <location>
        <begin position="1"/>
        <end position="12"/>
    </location>
</feature>
<reference evidence="2" key="2">
    <citation type="journal article" date="2015" name="Data Brief">
        <title>Shoot transcriptome of the giant reed, Arundo donax.</title>
        <authorList>
            <person name="Barrero R.A."/>
            <person name="Guerrero F.D."/>
            <person name="Moolhuijzen P."/>
            <person name="Goolsby J.A."/>
            <person name="Tidwell J."/>
            <person name="Bellgard S.E."/>
            <person name="Bellgard M.I."/>
        </authorList>
    </citation>
    <scope>NUCLEOTIDE SEQUENCE</scope>
    <source>
        <tissue evidence="2">Shoot tissue taken approximately 20 cm above the soil surface</tissue>
    </source>
</reference>